<comment type="similarity">
    <text evidence="3 7">Belongs to the glycosyltransferase 1 family. Bacterial/plant glycogen synthase subfamily.</text>
</comment>
<evidence type="ECO:0000256" key="4">
    <source>
        <dbReference type="ARBA" id="ARBA00022676"/>
    </source>
</evidence>
<evidence type="ECO:0000256" key="5">
    <source>
        <dbReference type="ARBA" id="ARBA00022679"/>
    </source>
</evidence>
<organism evidence="10 11">
    <name type="scientific">Helicovermis profundi</name>
    <dbReference type="NCBI Taxonomy" id="3065157"/>
    <lineage>
        <taxon>Bacteria</taxon>
        <taxon>Bacillati</taxon>
        <taxon>Bacillota</taxon>
        <taxon>Clostridia</taxon>
        <taxon>Helicovermis</taxon>
    </lineage>
</organism>
<comment type="pathway">
    <text evidence="7">Glycan biosynthesis; glycogen biosynthesis.</text>
</comment>
<feature type="binding site" evidence="7">
    <location>
        <position position="15"/>
    </location>
    <ligand>
        <name>ADP-alpha-D-glucose</name>
        <dbReference type="ChEBI" id="CHEBI:57498"/>
    </ligand>
</feature>
<dbReference type="HAMAP" id="MF_00484">
    <property type="entry name" value="Glycogen_synth"/>
    <property type="match status" value="1"/>
</dbReference>
<evidence type="ECO:0000259" key="8">
    <source>
        <dbReference type="Pfam" id="PF00534"/>
    </source>
</evidence>
<dbReference type="GO" id="GO:0004373">
    <property type="term" value="F:alpha-1,4-glucan glucosyltransferase (UDP-glucose donor) activity"/>
    <property type="evidence" value="ECO:0007669"/>
    <property type="project" value="InterPro"/>
</dbReference>
<evidence type="ECO:0000256" key="1">
    <source>
        <dbReference type="ARBA" id="ARBA00001478"/>
    </source>
</evidence>
<dbReference type="PANTHER" id="PTHR45825:SF11">
    <property type="entry name" value="ALPHA AMYLASE DOMAIN-CONTAINING PROTEIN"/>
    <property type="match status" value="1"/>
</dbReference>
<dbReference type="InterPro" id="IPR011835">
    <property type="entry name" value="GS/SS"/>
</dbReference>
<proteinExistence type="inferred from homology"/>
<dbReference type="EC" id="2.4.1.21" evidence="7"/>
<dbReference type="SUPFAM" id="SSF53756">
    <property type="entry name" value="UDP-Glycosyltransferase/glycogen phosphorylase"/>
    <property type="match status" value="1"/>
</dbReference>
<dbReference type="PANTHER" id="PTHR45825">
    <property type="entry name" value="GRANULE-BOUND STARCH SYNTHASE 1, CHLOROPLASTIC/AMYLOPLASTIC"/>
    <property type="match status" value="1"/>
</dbReference>
<dbReference type="InterPro" id="IPR001296">
    <property type="entry name" value="Glyco_trans_1"/>
</dbReference>
<evidence type="ECO:0000256" key="3">
    <source>
        <dbReference type="ARBA" id="ARBA00010281"/>
    </source>
</evidence>
<dbReference type="CDD" id="cd03791">
    <property type="entry name" value="GT5_Glycogen_synthase_DULL1-like"/>
    <property type="match status" value="1"/>
</dbReference>
<dbReference type="NCBIfam" id="NF001898">
    <property type="entry name" value="PRK00654.1-1"/>
    <property type="match status" value="1"/>
</dbReference>
<feature type="domain" description="Glycosyl transferase family 1" evidence="8">
    <location>
        <begin position="287"/>
        <end position="444"/>
    </location>
</feature>
<comment type="catalytic activity">
    <reaction evidence="1 7">
        <text>[(1-&gt;4)-alpha-D-glucosyl](n) + ADP-alpha-D-glucose = [(1-&gt;4)-alpha-D-glucosyl](n+1) + ADP + H(+)</text>
        <dbReference type="Rhea" id="RHEA:18189"/>
        <dbReference type="Rhea" id="RHEA-COMP:9584"/>
        <dbReference type="Rhea" id="RHEA-COMP:9587"/>
        <dbReference type="ChEBI" id="CHEBI:15378"/>
        <dbReference type="ChEBI" id="CHEBI:15444"/>
        <dbReference type="ChEBI" id="CHEBI:57498"/>
        <dbReference type="ChEBI" id="CHEBI:456216"/>
        <dbReference type="EC" id="2.4.1.21"/>
    </reaction>
</comment>
<sequence>MKVLFVSAEVVPFSKTGGLADVAYALPKALRDKGIDVRIMSAKNFHSKNIDYYEDHIVSKDVEVGWRKQYLGITYVEYDKMPFYFIDNEYYFKRDNLYGYEDDGERYSYFCRAILEAISVIDFKPDIIHINDWHTAMVPLLMKKHYSHIDKFKNIKIVYTIHNLKYQGVFNSEVLHELLNLDDEEFNSGSIEFFGNVNFMKSAINFADAVTTVSKSYAEEIKNSYYGENLQDVIRENDYKLFGITNGIDYKIYDPNIDKNIRKNYSYKNSSYKSENKQYLQELVALPKHKTIPLIAMITRLTDQKGLDLLECIMEELLTLDIQMIILGTGDSKYENILKEFAYRFPDKLAVKIEFNESFSHQIYAGADMFLMPSKFEPCGLSQMISQRYGTVPIVRETGGLKDTVAPYNKFTKEGTGFSFESYNAHEMLFSIKRAIEIYSNKKEWRDLVKIIMQIDSSWKKSASIYASVYEDLVK</sequence>
<dbReference type="Pfam" id="PF08323">
    <property type="entry name" value="Glyco_transf_5"/>
    <property type="match status" value="1"/>
</dbReference>
<evidence type="ECO:0000313" key="11">
    <source>
        <dbReference type="Proteomes" id="UP001321786"/>
    </source>
</evidence>
<dbReference type="InterPro" id="IPR013534">
    <property type="entry name" value="Starch_synth_cat_dom"/>
</dbReference>
<protein>
    <recommendedName>
        <fullName evidence="7">Glycogen synthase</fullName>
        <ecNumber evidence="7">2.4.1.21</ecNumber>
    </recommendedName>
    <alternativeName>
        <fullName evidence="7">Starch [bacterial glycogen] synthase</fullName>
    </alternativeName>
</protein>
<keyword evidence="11" id="KW-1185">Reference proteome</keyword>
<dbReference type="RefSeq" id="WP_338536633.1">
    <property type="nucleotide sequence ID" value="NZ_AP028654.1"/>
</dbReference>
<dbReference type="AlphaFoldDB" id="A0AAU9ECJ9"/>
<evidence type="ECO:0000256" key="2">
    <source>
        <dbReference type="ARBA" id="ARBA00002764"/>
    </source>
</evidence>
<dbReference type="GO" id="GO:0009011">
    <property type="term" value="F:alpha-1,4-glucan glucosyltransferase (ADP-glucose donor) activity"/>
    <property type="evidence" value="ECO:0007669"/>
    <property type="project" value="UniProtKB-UniRule"/>
</dbReference>
<keyword evidence="5 7" id="KW-0808">Transferase</keyword>
<dbReference type="Proteomes" id="UP001321786">
    <property type="component" value="Chromosome"/>
</dbReference>
<reference evidence="10 11" key="1">
    <citation type="submission" date="2023-08" db="EMBL/GenBank/DDBJ databases">
        <title>Helicovermis profunda gen. nov., sp. nov., a novel mesophilic, fermentative bacterium within the Bacillota from a deep-sea hydrothermal vent chimney.</title>
        <authorList>
            <person name="Miyazaki U."/>
            <person name="Mizutani D."/>
            <person name="Hashimoto Y."/>
            <person name="Tame A."/>
            <person name="Sawayama S."/>
            <person name="Miyazaki J."/>
            <person name="Takai K."/>
            <person name="Nakagawa S."/>
        </authorList>
    </citation>
    <scope>NUCLEOTIDE SEQUENCE [LARGE SCALE GENOMIC DNA]</scope>
    <source>
        <strain evidence="10 11">S502</strain>
    </source>
</reference>
<dbReference type="Gene3D" id="3.40.50.2000">
    <property type="entry name" value="Glycogen Phosphorylase B"/>
    <property type="match status" value="2"/>
</dbReference>
<keyword evidence="4 7" id="KW-0328">Glycosyltransferase</keyword>
<evidence type="ECO:0000313" key="10">
    <source>
        <dbReference type="EMBL" id="BEP28307.1"/>
    </source>
</evidence>
<dbReference type="KEGG" id="hprf:HLPR_06380"/>
<dbReference type="NCBIfam" id="TIGR02095">
    <property type="entry name" value="glgA"/>
    <property type="match status" value="1"/>
</dbReference>
<keyword evidence="6 7" id="KW-0320">Glycogen biosynthesis</keyword>
<name>A0AAU9ECJ9_9FIRM</name>
<dbReference type="Pfam" id="PF00534">
    <property type="entry name" value="Glycos_transf_1"/>
    <property type="match status" value="1"/>
</dbReference>
<evidence type="ECO:0000256" key="7">
    <source>
        <dbReference type="HAMAP-Rule" id="MF_00484"/>
    </source>
</evidence>
<gene>
    <name evidence="7 10" type="primary">glgA</name>
    <name evidence="10" type="ORF">HLPR_06380</name>
</gene>
<evidence type="ECO:0000256" key="6">
    <source>
        <dbReference type="ARBA" id="ARBA00023056"/>
    </source>
</evidence>
<evidence type="ECO:0000259" key="9">
    <source>
        <dbReference type="Pfam" id="PF08323"/>
    </source>
</evidence>
<dbReference type="GO" id="GO:0005978">
    <property type="term" value="P:glycogen biosynthetic process"/>
    <property type="evidence" value="ECO:0007669"/>
    <property type="project" value="UniProtKB-UniRule"/>
</dbReference>
<accession>A0AAU9ECJ9</accession>
<dbReference type="EMBL" id="AP028654">
    <property type="protein sequence ID" value="BEP28307.1"/>
    <property type="molecule type" value="Genomic_DNA"/>
</dbReference>
<comment type="function">
    <text evidence="2 7">Synthesizes alpha-1,4-glucan chains using ADP-glucose.</text>
</comment>
<feature type="domain" description="Starch synthase catalytic" evidence="9">
    <location>
        <begin position="2"/>
        <end position="236"/>
    </location>
</feature>